<gene>
    <name evidence="1" type="ORF">WH47_01904</name>
</gene>
<proteinExistence type="predicted"/>
<organism evidence="1 2">
    <name type="scientific">Habropoda laboriosa</name>
    <dbReference type="NCBI Taxonomy" id="597456"/>
    <lineage>
        <taxon>Eukaryota</taxon>
        <taxon>Metazoa</taxon>
        <taxon>Ecdysozoa</taxon>
        <taxon>Arthropoda</taxon>
        <taxon>Hexapoda</taxon>
        <taxon>Insecta</taxon>
        <taxon>Pterygota</taxon>
        <taxon>Neoptera</taxon>
        <taxon>Endopterygota</taxon>
        <taxon>Hymenoptera</taxon>
        <taxon>Apocrita</taxon>
        <taxon>Aculeata</taxon>
        <taxon>Apoidea</taxon>
        <taxon>Anthophila</taxon>
        <taxon>Apidae</taxon>
        <taxon>Habropoda</taxon>
    </lineage>
</organism>
<protein>
    <submittedName>
        <fullName evidence="1">Uncharacterized protein</fullName>
    </submittedName>
</protein>
<evidence type="ECO:0000313" key="1">
    <source>
        <dbReference type="EMBL" id="KOC63415.1"/>
    </source>
</evidence>
<dbReference type="Proteomes" id="UP000053825">
    <property type="component" value="Unassembled WGS sequence"/>
</dbReference>
<dbReference type="AlphaFoldDB" id="A0A0L7QXR9"/>
<keyword evidence="2" id="KW-1185">Reference proteome</keyword>
<evidence type="ECO:0000313" key="2">
    <source>
        <dbReference type="Proteomes" id="UP000053825"/>
    </source>
</evidence>
<name>A0A0L7QXR9_9HYME</name>
<reference evidence="1 2" key="1">
    <citation type="submission" date="2015-07" db="EMBL/GenBank/DDBJ databases">
        <title>The genome of Habropoda laboriosa.</title>
        <authorList>
            <person name="Pan H."/>
            <person name="Kapheim K."/>
        </authorList>
    </citation>
    <scope>NUCLEOTIDE SEQUENCE [LARGE SCALE GENOMIC DNA]</scope>
    <source>
        <strain evidence="1">0110345459</strain>
    </source>
</reference>
<accession>A0A0L7QXR9</accession>
<dbReference type="EMBL" id="KQ414699">
    <property type="protein sequence ID" value="KOC63415.1"/>
    <property type="molecule type" value="Genomic_DNA"/>
</dbReference>
<sequence length="147" mass="16367">MDFCISHFPNLIFKPKNNMIRRENMKCVTNSNEKFQSFAKRKFHNQSNPAMGCANAVYTSWILSNQGEGDSNSSRRKGEKLYGFDSSSRCSQMQVAVPSCEVYDRTSTSASPPPGILVQFLTLQVIPLIDPLKVHAADLISGGIFDI</sequence>